<dbReference type="InterPro" id="IPR050158">
    <property type="entry name" value="Ubiquitin_ubiquitin-like"/>
</dbReference>
<dbReference type="AlphaFoldDB" id="A0A2G8KFH5"/>
<dbReference type="Proteomes" id="UP000230750">
    <property type="component" value="Unassembled WGS sequence"/>
</dbReference>
<dbReference type="InterPro" id="IPR019954">
    <property type="entry name" value="Ubiquitin_CS"/>
</dbReference>
<dbReference type="InterPro" id="IPR000626">
    <property type="entry name" value="Ubiquitin-like_dom"/>
</dbReference>
<proteinExistence type="predicted"/>
<sequence>MFRFYSSLRENITGKTITLNVTPSDTIERVKFEIQDSEGIPTNLQGIMFAGKLLEDERLLSDYNVQNDSTVHLFLNYSRKDAALSGSIQVFVKTVTGYTITLNVTPSDTIESVKLEIQDRQGIPPYLQGIIYAGKLLEDGRILFEYNVQNESTLHLFVKNRNEIATRSGFMKFVYGILSRVRR</sequence>
<dbReference type="Pfam" id="PF00240">
    <property type="entry name" value="ubiquitin"/>
    <property type="match status" value="2"/>
</dbReference>
<dbReference type="PROSITE" id="PS00299">
    <property type="entry name" value="UBIQUITIN_1"/>
    <property type="match status" value="2"/>
</dbReference>
<dbReference type="EMBL" id="MRZV01000623">
    <property type="protein sequence ID" value="PIK46747.1"/>
    <property type="molecule type" value="Genomic_DNA"/>
</dbReference>
<keyword evidence="3" id="KW-1185">Reference proteome</keyword>
<dbReference type="PANTHER" id="PTHR10666">
    <property type="entry name" value="UBIQUITIN"/>
    <property type="match status" value="1"/>
</dbReference>
<evidence type="ECO:0000313" key="3">
    <source>
        <dbReference type="Proteomes" id="UP000230750"/>
    </source>
</evidence>
<gene>
    <name evidence="2" type="ORF">BSL78_16390</name>
</gene>
<protein>
    <recommendedName>
        <fullName evidence="1">Ubiquitin-like domain-containing protein</fullName>
    </recommendedName>
</protein>
<accession>A0A2G8KFH5</accession>
<feature type="domain" description="Ubiquitin-like" evidence="1">
    <location>
        <begin position="88"/>
        <end position="163"/>
    </location>
</feature>
<dbReference type="InterPro" id="IPR029071">
    <property type="entry name" value="Ubiquitin-like_domsf"/>
</dbReference>
<name>A0A2G8KFH5_STIJA</name>
<dbReference type="STRING" id="307972.A0A2G8KFH5"/>
<dbReference type="Gene3D" id="3.10.20.90">
    <property type="entry name" value="Phosphatidylinositol 3-kinase Catalytic Subunit, Chain A, domain 1"/>
    <property type="match status" value="2"/>
</dbReference>
<dbReference type="PROSITE" id="PS50053">
    <property type="entry name" value="UBIQUITIN_2"/>
    <property type="match status" value="2"/>
</dbReference>
<reference evidence="2 3" key="1">
    <citation type="journal article" date="2017" name="PLoS Biol.">
        <title>The sea cucumber genome provides insights into morphological evolution and visceral regeneration.</title>
        <authorList>
            <person name="Zhang X."/>
            <person name="Sun L."/>
            <person name="Yuan J."/>
            <person name="Sun Y."/>
            <person name="Gao Y."/>
            <person name="Zhang L."/>
            <person name="Li S."/>
            <person name="Dai H."/>
            <person name="Hamel J.F."/>
            <person name="Liu C."/>
            <person name="Yu Y."/>
            <person name="Liu S."/>
            <person name="Lin W."/>
            <person name="Guo K."/>
            <person name="Jin S."/>
            <person name="Xu P."/>
            <person name="Storey K.B."/>
            <person name="Huan P."/>
            <person name="Zhang T."/>
            <person name="Zhou Y."/>
            <person name="Zhang J."/>
            <person name="Lin C."/>
            <person name="Li X."/>
            <person name="Xing L."/>
            <person name="Huo D."/>
            <person name="Sun M."/>
            <person name="Wang L."/>
            <person name="Mercier A."/>
            <person name="Li F."/>
            <person name="Yang H."/>
            <person name="Xiang J."/>
        </authorList>
    </citation>
    <scope>NUCLEOTIDE SEQUENCE [LARGE SCALE GENOMIC DNA]</scope>
    <source>
        <strain evidence="2">Shaxun</strain>
        <tissue evidence="2">Muscle</tissue>
    </source>
</reference>
<evidence type="ECO:0000259" key="1">
    <source>
        <dbReference type="PROSITE" id="PS50053"/>
    </source>
</evidence>
<dbReference type="OrthoDB" id="1885901at2759"/>
<dbReference type="InterPro" id="IPR019956">
    <property type="entry name" value="Ubiquitin_dom"/>
</dbReference>
<dbReference type="SUPFAM" id="SSF54236">
    <property type="entry name" value="Ubiquitin-like"/>
    <property type="match status" value="2"/>
</dbReference>
<evidence type="ECO:0000313" key="2">
    <source>
        <dbReference type="EMBL" id="PIK46747.1"/>
    </source>
</evidence>
<feature type="domain" description="Ubiquitin-like" evidence="1">
    <location>
        <begin position="10"/>
        <end position="76"/>
    </location>
</feature>
<dbReference type="SMART" id="SM00213">
    <property type="entry name" value="UBQ"/>
    <property type="match status" value="2"/>
</dbReference>
<dbReference type="PRINTS" id="PR00348">
    <property type="entry name" value="UBIQUITIN"/>
</dbReference>
<dbReference type="FunFam" id="3.10.20.90:FF:000160">
    <property type="entry name" value="Polyubiquitin-C"/>
    <property type="match status" value="1"/>
</dbReference>
<organism evidence="2 3">
    <name type="scientific">Stichopus japonicus</name>
    <name type="common">Sea cucumber</name>
    <dbReference type="NCBI Taxonomy" id="307972"/>
    <lineage>
        <taxon>Eukaryota</taxon>
        <taxon>Metazoa</taxon>
        <taxon>Echinodermata</taxon>
        <taxon>Eleutherozoa</taxon>
        <taxon>Echinozoa</taxon>
        <taxon>Holothuroidea</taxon>
        <taxon>Aspidochirotacea</taxon>
        <taxon>Aspidochirotida</taxon>
        <taxon>Stichopodidae</taxon>
        <taxon>Apostichopus</taxon>
    </lineage>
</organism>
<comment type="caution">
    <text evidence="2">The sequence shown here is derived from an EMBL/GenBank/DDBJ whole genome shotgun (WGS) entry which is preliminary data.</text>
</comment>